<keyword evidence="1" id="KW-0521">NADP</keyword>
<feature type="domain" description="Enoyl reductase (ER)" evidence="4">
    <location>
        <begin position="49"/>
        <end position="368"/>
    </location>
</feature>
<dbReference type="PANTHER" id="PTHR48106">
    <property type="entry name" value="QUINONE OXIDOREDUCTASE PIG3-RELATED"/>
    <property type="match status" value="1"/>
</dbReference>
<feature type="chain" id="PRO_5003288234" description="Enoyl reductase (ER) domain-containing protein" evidence="3">
    <location>
        <begin position="24"/>
        <end position="371"/>
    </location>
</feature>
<dbReference type="EMBL" id="GL832957">
    <property type="protein sequence ID" value="EGD78799.1"/>
    <property type="molecule type" value="Genomic_DNA"/>
</dbReference>
<accession>F2TYX5</accession>
<evidence type="ECO:0000256" key="1">
    <source>
        <dbReference type="ARBA" id="ARBA00022857"/>
    </source>
</evidence>
<keyword evidence="3" id="KW-0732">Signal</keyword>
<dbReference type="OMA" id="TNHEYGT"/>
<keyword evidence="6" id="KW-1185">Reference proteome</keyword>
<dbReference type="SMART" id="SM00829">
    <property type="entry name" value="PKS_ER"/>
    <property type="match status" value="1"/>
</dbReference>
<dbReference type="GO" id="GO:0016651">
    <property type="term" value="F:oxidoreductase activity, acting on NAD(P)H"/>
    <property type="evidence" value="ECO:0007669"/>
    <property type="project" value="TreeGrafter"/>
</dbReference>
<dbReference type="KEGG" id="sre:PTSG_01775"/>
<evidence type="ECO:0000313" key="6">
    <source>
        <dbReference type="Proteomes" id="UP000007799"/>
    </source>
</evidence>
<evidence type="ECO:0000256" key="2">
    <source>
        <dbReference type="ARBA" id="ARBA00023002"/>
    </source>
</evidence>
<dbReference type="Gene3D" id="3.90.180.10">
    <property type="entry name" value="Medium-chain alcohol dehydrogenases, catalytic domain"/>
    <property type="match status" value="1"/>
</dbReference>
<dbReference type="PANTHER" id="PTHR48106:SF18">
    <property type="entry name" value="QUINONE OXIDOREDUCTASE PIG3"/>
    <property type="match status" value="1"/>
</dbReference>
<protein>
    <recommendedName>
        <fullName evidence="4">Enoyl reductase (ER) domain-containing protein</fullName>
    </recommendedName>
</protein>
<keyword evidence="2" id="KW-0560">Oxidoreductase</keyword>
<sequence length="371" mass="39688">MGFVKVMSVLVVLVAIGLKLVHDNTPPVIPGNLPKEMRALRVHGPGNATTLGDVRVDTIPVPKVERGYVLIRVRAAAINPSDIYFLRGIYTSTGNDPSFPAAAGFEGSGLVVGHGGGLFGHMLLGQRVAFGAAGGGAYAEYIAVKEDLVIPLPAEMNYPQGAFSMVNPLTAIGMLSTGLSEGHQAFVQTAAASSLGKMLLRLSKVQDVPMIHVVRRAAQKQLLVGLGAVPEHVLISTDNDFVPKLRALSKQLRATAAFDAVAGTSTAQLAEALPDGGLVYVYGALSNEPVKDVDPMVLMHGNKRIGGWHLRVWTDNLYFPQKLMYIFKTRALLTTALRTDINGYVSLDNFVTEANKYMGAATNNKRVLVFK</sequence>
<dbReference type="Gene3D" id="3.40.50.720">
    <property type="entry name" value="NAD(P)-binding Rossmann-like Domain"/>
    <property type="match status" value="1"/>
</dbReference>
<dbReference type="GO" id="GO:0070402">
    <property type="term" value="F:NADPH binding"/>
    <property type="evidence" value="ECO:0007669"/>
    <property type="project" value="TreeGrafter"/>
</dbReference>
<dbReference type="OrthoDB" id="415383at2759"/>
<dbReference type="SUPFAM" id="SSF51735">
    <property type="entry name" value="NAD(P)-binding Rossmann-fold domains"/>
    <property type="match status" value="1"/>
</dbReference>
<dbReference type="Pfam" id="PF08240">
    <property type="entry name" value="ADH_N"/>
    <property type="match status" value="1"/>
</dbReference>
<dbReference type="InterPro" id="IPR036291">
    <property type="entry name" value="NAD(P)-bd_dom_sf"/>
</dbReference>
<organism evidence="6">
    <name type="scientific">Salpingoeca rosetta (strain ATCC 50818 / BSB-021)</name>
    <dbReference type="NCBI Taxonomy" id="946362"/>
    <lineage>
        <taxon>Eukaryota</taxon>
        <taxon>Choanoflagellata</taxon>
        <taxon>Craspedida</taxon>
        <taxon>Salpingoecidae</taxon>
        <taxon>Salpingoeca</taxon>
    </lineage>
</organism>
<dbReference type="Proteomes" id="UP000007799">
    <property type="component" value="Unassembled WGS sequence"/>
</dbReference>
<dbReference type="eggNOG" id="KOG0025">
    <property type="taxonomic scope" value="Eukaryota"/>
</dbReference>
<dbReference type="InParanoid" id="F2TYX5"/>
<evidence type="ECO:0000256" key="3">
    <source>
        <dbReference type="SAM" id="SignalP"/>
    </source>
</evidence>
<gene>
    <name evidence="5" type="ORF">PTSG_01775</name>
</gene>
<reference evidence="5" key="1">
    <citation type="submission" date="2009-08" db="EMBL/GenBank/DDBJ databases">
        <title>Annotation of Salpingoeca rosetta.</title>
        <authorList>
            <consortium name="The Broad Institute Genome Sequencing Platform"/>
            <person name="Russ C."/>
            <person name="Cuomo C."/>
            <person name="Burger G."/>
            <person name="Gray M.W."/>
            <person name="Holland P.W.H."/>
            <person name="King N."/>
            <person name="Lang F.B.F."/>
            <person name="Roger A.J."/>
            <person name="Ruiz-Trillo I."/>
            <person name="Young S.K."/>
            <person name="Zeng Q."/>
            <person name="Gargeya S."/>
            <person name="Alvarado L."/>
            <person name="Berlin A."/>
            <person name="Chapman S.B."/>
            <person name="Chen Z."/>
            <person name="Freedman E."/>
            <person name="Gellesch M."/>
            <person name="Goldberg J."/>
            <person name="Griggs A."/>
            <person name="Gujja S."/>
            <person name="Heilman E."/>
            <person name="Heiman D."/>
            <person name="Howarth C."/>
            <person name="Mehta T."/>
            <person name="Neiman D."/>
            <person name="Pearson M."/>
            <person name="Roberts A."/>
            <person name="Saif S."/>
            <person name="Shea T."/>
            <person name="Shenoy N."/>
            <person name="Sisk P."/>
            <person name="Stolte C."/>
            <person name="Sykes S."/>
            <person name="White J."/>
            <person name="Yandava C."/>
            <person name="Haas B."/>
            <person name="Nusbaum C."/>
            <person name="Birren B."/>
        </authorList>
    </citation>
    <scope>NUCLEOTIDE SEQUENCE [LARGE SCALE GENOMIC DNA]</scope>
    <source>
        <strain evidence="5">ATCC 50818</strain>
    </source>
</reference>
<dbReference type="RefSeq" id="XP_004997755.1">
    <property type="nucleotide sequence ID" value="XM_004997698.1"/>
</dbReference>
<name>F2TYX5_SALR5</name>
<dbReference type="InterPro" id="IPR011032">
    <property type="entry name" value="GroES-like_sf"/>
</dbReference>
<proteinExistence type="predicted"/>
<feature type="signal peptide" evidence="3">
    <location>
        <begin position="1"/>
        <end position="23"/>
    </location>
</feature>
<dbReference type="GeneID" id="16078350"/>
<dbReference type="SUPFAM" id="SSF50129">
    <property type="entry name" value="GroES-like"/>
    <property type="match status" value="1"/>
</dbReference>
<dbReference type="AlphaFoldDB" id="F2TYX5"/>
<evidence type="ECO:0000313" key="5">
    <source>
        <dbReference type="EMBL" id="EGD78799.1"/>
    </source>
</evidence>
<dbReference type="InterPro" id="IPR020843">
    <property type="entry name" value="ER"/>
</dbReference>
<dbReference type="InterPro" id="IPR013154">
    <property type="entry name" value="ADH-like_N"/>
</dbReference>
<dbReference type="STRING" id="946362.F2TYX5"/>
<evidence type="ECO:0000259" key="4">
    <source>
        <dbReference type="SMART" id="SM00829"/>
    </source>
</evidence>